<dbReference type="InterPro" id="IPR003444">
    <property type="entry name" value="MraZ"/>
</dbReference>
<dbReference type="InterPro" id="IPR037914">
    <property type="entry name" value="SpoVT-AbrB_sf"/>
</dbReference>
<dbReference type="Pfam" id="PF02381">
    <property type="entry name" value="MraZ"/>
    <property type="match status" value="2"/>
</dbReference>
<comment type="subcellular location">
    <subcellularLocation>
        <location evidence="7">Cytoplasm</location>
        <location evidence="7">Nucleoid</location>
    </subcellularLocation>
</comment>
<evidence type="ECO:0000313" key="10">
    <source>
        <dbReference type="Proteomes" id="UP001460679"/>
    </source>
</evidence>
<dbReference type="InterPro" id="IPR007159">
    <property type="entry name" value="SpoVT-AbrB_dom"/>
</dbReference>
<sequence>MYGKYDRTIDEKNRLVIPSKFRNELGNTFFITYGLDSSITVRNQEQFDLLTKKISENNLLDKNVRQFSRYIFANTEEVSVDKSGRITLPQRFIDKAAIKKDVVFIGLGNISEIFAKEVYEQTEAMINEEENFDQLAQSLFESGIKL</sequence>
<keyword evidence="2 7" id="KW-0963">Cytoplasm</keyword>
<evidence type="ECO:0000259" key="8">
    <source>
        <dbReference type="PROSITE" id="PS51740"/>
    </source>
</evidence>
<evidence type="ECO:0000313" key="9">
    <source>
        <dbReference type="EMBL" id="WXL28116.1"/>
    </source>
</evidence>
<dbReference type="InterPro" id="IPR038619">
    <property type="entry name" value="MraZ_sf"/>
</dbReference>
<dbReference type="InterPro" id="IPR035642">
    <property type="entry name" value="MraZ_N"/>
</dbReference>
<protein>
    <recommendedName>
        <fullName evidence="1 7">Transcriptional regulator MraZ</fullName>
    </recommendedName>
</protein>
<evidence type="ECO:0000256" key="7">
    <source>
        <dbReference type="HAMAP-Rule" id="MF_01008"/>
    </source>
</evidence>
<dbReference type="InterPro" id="IPR035644">
    <property type="entry name" value="MraZ_C"/>
</dbReference>
<dbReference type="HAMAP" id="MF_01008">
    <property type="entry name" value="MraZ"/>
    <property type="match status" value="1"/>
</dbReference>
<dbReference type="RefSeq" id="WP_205498436.1">
    <property type="nucleotide sequence ID" value="NZ_CP148066.1"/>
</dbReference>
<dbReference type="EMBL" id="CP148066">
    <property type="protein sequence ID" value="WXL28116.1"/>
    <property type="molecule type" value="Genomic_DNA"/>
</dbReference>
<evidence type="ECO:0000256" key="2">
    <source>
        <dbReference type="ARBA" id="ARBA00022490"/>
    </source>
</evidence>
<keyword evidence="5 7" id="KW-0238">DNA-binding</keyword>
<dbReference type="InterPro" id="IPR020603">
    <property type="entry name" value="MraZ_dom"/>
</dbReference>
<evidence type="ECO:0000256" key="1">
    <source>
        <dbReference type="ARBA" id="ARBA00013860"/>
    </source>
</evidence>
<dbReference type="PROSITE" id="PS51740">
    <property type="entry name" value="SPOVT_ABRB"/>
    <property type="match status" value="2"/>
</dbReference>
<evidence type="ECO:0000256" key="3">
    <source>
        <dbReference type="ARBA" id="ARBA00022737"/>
    </source>
</evidence>
<feature type="domain" description="SpoVT-AbrB" evidence="8">
    <location>
        <begin position="75"/>
        <end position="118"/>
    </location>
</feature>
<dbReference type="PANTHER" id="PTHR34701">
    <property type="entry name" value="TRANSCRIPTIONAL REGULATOR MRAZ"/>
    <property type="match status" value="1"/>
</dbReference>
<dbReference type="CDD" id="cd16320">
    <property type="entry name" value="MraZ_N"/>
    <property type="match status" value="1"/>
</dbReference>
<accession>A0ABZ2RTS0</accession>
<comment type="similarity">
    <text evidence="7">Belongs to the MraZ family.</text>
</comment>
<proteinExistence type="inferred from homology"/>
<dbReference type="CDD" id="cd16321">
    <property type="entry name" value="MraZ_C"/>
    <property type="match status" value="1"/>
</dbReference>
<dbReference type="PANTHER" id="PTHR34701:SF1">
    <property type="entry name" value="TRANSCRIPTIONAL REGULATOR MRAZ"/>
    <property type="match status" value="1"/>
</dbReference>
<keyword evidence="4 7" id="KW-0805">Transcription regulation</keyword>
<keyword evidence="10" id="KW-1185">Reference proteome</keyword>
<keyword evidence="6 7" id="KW-0804">Transcription</keyword>
<name>A0ABZ2RTS0_9BACT</name>
<gene>
    <name evidence="7" type="primary">mraZ</name>
    <name evidence="9" type="ORF">WG616_01955</name>
</gene>
<reference evidence="9" key="1">
    <citation type="submission" date="2024-03" db="EMBL/GenBank/DDBJ databases">
        <title>Complete genome sequence of Mycoplasma gypis type strain B1/T1.</title>
        <authorList>
            <person name="Spergser J."/>
        </authorList>
    </citation>
    <scope>NUCLEOTIDE SEQUENCE [LARGE SCALE GENOMIC DNA]</scope>
    <source>
        <strain evidence="9">B1/T1</strain>
    </source>
</reference>
<dbReference type="Gene3D" id="3.40.1550.20">
    <property type="entry name" value="Transcriptional regulator MraZ domain"/>
    <property type="match status" value="1"/>
</dbReference>
<feature type="domain" description="SpoVT-AbrB" evidence="8">
    <location>
        <begin position="4"/>
        <end position="46"/>
    </location>
</feature>
<dbReference type="SUPFAM" id="SSF89447">
    <property type="entry name" value="AbrB/MazE/MraZ-like"/>
    <property type="match status" value="1"/>
</dbReference>
<keyword evidence="3" id="KW-0677">Repeat</keyword>
<evidence type="ECO:0000256" key="4">
    <source>
        <dbReference type="ARBA" id="ARBA00023015"/>
    </source>
</evidence>
<comment type="subunit">
    <text evidence="7">Forms oligomers.</text>
</comment>
<dbReference type="Proteomes" id="UP001460679">
    <property type="component" value="Chromosome"/>
</dbReference>
<evidence type="ECO:0000256" key="5">
    <source>
        <dbReference type="ARBA" id="ARBA00023125"/>
    </source>
</evidence>
<organism evidence="9 10">
    <name type="scientific">[Mycoplasma] gypis</name>
    <dbReference type="NCBI Taxonomy" id="92404"/>
    <lineage>
        <taxon>Bacteria</taxon>
        <taxon>Bacillati</taxon>
        <taxon>Mycoplasmatota</taxon>
        <taxon>Mycoplasmoidales</taxon>
        <taxon>Metamycoplasmataceae</taxon>
        <taxon>Metamycoplasma</taxon>
    </lineage>
</organism>
<evidence type="ECO:0000256" key="6">
    <source>
        <dbReference type="ARBA" id="ARBA00023163"/>
    </source>
</evidence>